<comment type="caution">
    <text evidence="2">The sequence shown here is derived from an EMBL/GenBank/DDBJ whole genome shotgun (WGS) entry which is preliminary data.</text>
</comment>
<organism evidence="2 3">
    <name type="scientific">Phytohabitans houttuyneae</name>
    <dbReference type="NCBI Taxonomy" id="1076126"/>
    <lineage>
        <taxon>Bacteria</taxon>
        <taxon>Bacillati</taxon>
        <taxon>Actinomycetota</taxon>
        <taxon>Actinomycetes</taxon>
        <taxon>Micromonosporales</taxon>
        <taxon>Micromonosporaceae</taxon>
    </lineage>
</organism>
<proteinExistence type="predicted"/>
<protein>
    <submittedName>
        <fullName evidence="2">Uncharacterized protein</fullName>
    </submittedName>
</protein>
<reference evidence="2 3" key="2">
    <citation type="submission" date="2020-03" db="EMBL/GenBank/DDBJ databases">
        <authorList>
            <person name="Ichikawa N."/>
            <person name="Kimura A."/>
            <person name="Kitahashi Y."/>
            <person name="Uohara A."/>
        </authorList>
    </citation>
    <scope>NUCLEOTIDE SEQUENCE [LARGE SCALE GENOMIC DNA]</scope>
    <source>
        <strain evidence="2 3">NBRC 108639</strain>
    </source>
</reference>
<dbReference type="RefSeq" id="WP_173057012.1">
    <property type="nucleotide sequence ID" value="NZ_BAABGO010000001.1"/>
</dbReference>
<evidence type="ECO:0000256" key="1">
    <source>
        <dbReference type="SAM" id="MobiDB-lite"/>
    </source>
</evidence>
<reference evidence="2 3" key="1">
    <citation type="submission" date="2020-03" db="EMBL/GenBank/DDBJ databases">
        <title>Whole genome shotgun sequence of Phytohabitans houttuyneae NBRC 108639.</title>
        <authorList>
            <person name="Komaki H."/>
            <person name="Tamura T."/>
        </authorList>
    </citation>
    <scope>NUCLEOTIDE SEQUENCE [LARGE SCALE GENOMIC DNA]</scope>
    <source>
        <strain evidence="2 3">NBRC 108639</strain>
    </source>
</reference>
<dbReference type="AlphaFoldDB" id="A0A6V8K7I1"/>
<evidence type="ECO:0000313" key="3">
    <source>
        <dbReference type="Proteomes" id="UP000482800"/>
    </source>
</evidence>
<gene>
    <name evidence="2" type="ORF">Phou_036600</name>
</gene>
<sequence length="145" mass="15633">MADTDIGWAHADAIKTMLGGLPYTVYIGGADIPDDADQYLVLWSPPANRPRSTLNGYGGEARTTTQVTAAGRTVREVITALDRVAAALHRQRPTIAGRRCSPITQTPDVPAPPAPEKDPNVRTTDGQPIFFSFLQFSLFSAPEEP</sequence>
<name>A0A6V8K7I1_9ACTN</name>
<feature type="region of interest" description="Disordered" evidence="1">
    <location>
        <begin position="95"/>
        <end position="125"/>
    </location>
</feature>
<dbReference type="Proteomes" id="UP000482800">
    <property type="component" value="Unassembled WGS sequence"/>
</dbReference>
<keyword evidence="3" id="KW-1185">Reference proteome</keyword>
<dbReference type="EMBL" id="BLPF01000001">
    <property type="protein sequence ID" value="GFJ79480.1"/>
    <property type="molecule type" value="Genomic_DNA"/>
</dbReference>
<accession>A0A6V8K7I1</accession>
<evidence type="ECO:0000313" key="2">
    <source>
        <dbReference type="EMBL" id="GFJ79480.1"/>
    </source>
</evidence>